<comment type="caution">
    <text evidence="1">The sequence shown here is derived from an EMBL/GenBank/DDBJ whole genome shotgun (WGS) entry which is preliminary data.</text>
</comment>
<organism evidence="1 2">
    <name type="scientific">Oceanobacillus kapialis</name>
    <dbReference type="NCBI Taxonomy" id="481353"/>
    <lineage>
        <taxon>Bacteria</taxon>
        <taxon>Bacillati</taxon>
        <taxon>Bacillota</taxon>
        <taxon>Bacilli</taxon>
        <taxon>Bacillales</taxon>
        <taxon>Bacillaceae</taxon>
        <taxon>Oceanobacillus</taxon>
    </lineage>
</organism>
<protein>
    <submittedName>
        <fullName evidence="1">Uncharacterized protein</fullName>
    </submittedName>
</protein>
<keyword evidence="2" id="KW-1185">Reference proteome</keyword>
<proteinExistence type="predicted"/>
<dbReference type="EMBL" id="JBHUMX010000004">
    <property type="protein sequence ID" value="MFD2627575.1"/>
    <property type="molecule type" value="Genomic_DNA"/>
</dbReference>
<gene>
    <name evidence="1" type="ORF">ACFSUN_02065</name>
</gene>
<dbReference type="RefSeq" id="WP_379560228.1">
    <property type="nucleotide sequence ID" value="NZ_JBHUMX010000004.1"/>
</dbReference>
<evidence type="ECO:0000313" key="2">
    <source>
        <dbReference type="Proteomes" id="UP001597451"/>
    </source>
</evidence>
<dbReference type="Proteomes" id="UP001597451">
    <property type="component" value="Unassembled WGS sequence"/>
</dbReference>
<evidence type="ECO:0000313" key="1">
    <source>
        <dbReference type="EMBL" id="MFD2627575.1"/>
    </source>
</evidence>
<name>A0ABW5PWQ1_9BACI</name>
<reference evidence="2" key="1">
    <citation type="journal article" date="2019" name="Int. J. Syst. Evol. Microbiol.">
        <title>The Global Catalogue of Microorganisms (GCM) 10K type strain sequencing project: providing services to taxonomists for standard genome sequencing and annotation.</title>
        <authorList>
            <consortium name="The Broad Institute Genomics Platform"/>
            <consortium name="The Broad Institute Genome Sequencing Center for Infectious Disease"/>
            <person name="Wu L."/>
            <person name="Ma J."/>
        </authorList>
    </citation>
    <scope>NUCLEOTIDE SEQUENCE [LARGE SCALE GENOMIC DNA]</scope>
    <source>
        <strain evidence="2">TISTR 1858</strain>
    </source>
</reference>
<sequence>MTYKITLRQQVILDELKAFHFDECPTIDWEMKTKEPFPKDSVGPEEGFWVQKEKEFEVNFFSKLVGINSIINSYYKLNRNKARKRDTLLYQKWKENYSFAKSMLDGQQELWREAVKTHATFLKKSDIAQAYSLYVYDSKTVECDVFLHTLDKIIPSKVEKTTKRGKISYHEMPKTKRYNLYQYYVYSCLNKIINDLFAVLPCERVFINGVRGSYEKHQPILSIVVEREKHKQTRCPKSTLEKHQQMVTFKKRRGFYPLDRVYSPQILFKEDE</sequence>
<accession>A0ABW5PWQ1</accession>